<gene>
    <name evidence="2" type="ORF">L2299_00600</name>
</gene>
<accession>A0ABT6BP86</accession>
<reference evidence="2" key="1">
    <citation type="journal article" date="2022" name="Data Brief">
        <title>Draft genome sequence data of Gordonia hongkongensis strain EUFUS-Z928 isolated from the octocoral Eunicea fusca.</title>
        <authorList>
            <person name="Sanchez-Suarez J."/>
            <person name="Diaz L."/>
            <person name="Melo-Bolivar J."/>
            <person name="Villamil L."/>
        </authorList>
    </citation>
    <scope>NUCLEOTIDE SEQUENCE</scope>
    <source>
        <strain evidence="2">EUFUS-Z928</strain>
    </source>
</reference>
<sequence>MVSVVSETPVLAVHIDTLARVAQARLWDHKPIIREKWGIAEGDYDGDLNIEEPGTGRSVYYDMWSNMHLGFVGRAAGFDTPTHLEGQNLPIPGVGETGRSDDIATSWGARMYDRYGEDMTEAEFTHAVTEMIDEMGTEKVNAPDGTPDIDLKYSNQ</sequence>
<dbReference type="Pfam" id="PF15607">
    <property type="entry name" value="Ntox44"/>
    <property type="match status" value="1"/>
</dbReference>
<organism evidence="2 3">
    <name type="scientific">Gordonia hongkongensis</name>
    <dbReference type="NCBI Taxonomy" id="1701090"/>
    <lineage>
        <taxon>Bacteria</taxon>
        <taxon>Bacillati</taxon>
        <taxon>Actinomycetota</taxon>
        <taxon>Actinomycetes</taxon>
        <taxon>Mycobacteriales</taxon>
        <taxon>Gordoniaceae</taxon>
        <taxon>Gordonia</taxon>
    </lineage>
</organism>
<comment type="caution">
    <text evidence="2">The sequence shown here is derived from an EMBL/GenBank/DDBJ whole genome shotgun (WGS) entry which is preliminary data.</text>
</comment>
<dbReference type="RefSeq" id="WP_277242434.1">
    <property type="nucleotide sequence ID" value="NZ_JAKJLQ010000001.1"/>
</dbReference>
<dbReference type="EMBL" id="JAKJLQ010000001">
    <property type="protein sequence ID" value="MDF6099550.1"/>
    <property type="molecule type" value="Genomic_DNA"/>
</dbReference>
<keyword evidence="3" id="KW-1185">Reference proteome</keyword>
<dbReference type="InterPro" id="IPR028946">
    <property type="entry name" value="Ntox44"/>
</dbReference>
<reference evidence="2" key="2">
    <citation type="submission" date="2022-01" db="EMBL/GenBank/DDBJ databases">
        <authorList>
            <person name="Sanchez-Suarez J."/>
            <person name="Villamil L."/>
            <person name="Diaz L.E."/>
        </authorList>
    </citation>
    <scope>NUCLEOTIDE SEQUENCE</scope>
    <source>
        <strain evidence="2">EUFUS-Z928</strain>
    </source>
</reference>
<name>A0ABT6BP86_9ACTN</name>
<protein>
    <submittedName>
        <fullName evidence="2">Polymorphic toxin type 44 domain-containing protein</fullName>
    </submittedName>
</protein>
<evidence type="ECO:0000313" key="2">
    <source>
        <dbReference type="EMBL" id="MDF6099550.1"/>
    </source>
</evidence>
<feature type="domain" description="Bacterial toxin 44" evidence="1">
    <location>
        <begin position="19"/>
        <end position="89"/>
    </location>
</feature>
<evidence type="ECO:0000259" key="1">
    <source>
        <dbReference type="Pfam" id="PF15607"/>
    </source>
</evidence>
<proteinExistence type="predicted"/>
<dbReference type="Proteomes" id="UP001152308">
    <property type="component" value="Unassembled WGS sequence"/>
</dbReference>
<evidence type="ECO:0000313" key="3">
    <source>
        <dbReference type="Proteomes" id="UP001152308"/>
    </source>
</evidence>